<name>A0A6M6JM98_9PSEU</name>
<dbReference type="Gene3D" id="3.40.630.30">
    <property type="match status" value="1"/>
</dbReference>
<evidence type="ECO:0000313" key="2">
    <source>
        <dbReference type="Proteomes" id="UP000505377"/>
    </source>
</evidence>
<organism evidence="1 2">
    <name type="scientific">Pseudonocardia broussonetiae</name>
    <dbReference type="NCBI Taxonomy" id="2736640"/>
    <lineage>
        <taxon>Bacteria</taxon>
        <taxon>Bacillati</taxon>
        <taxon>Actinomycetota</taxon>
        <taxon>Actinomycetes</taxon>
        <taxon>Pseudonocardiales</taxon>
        <taxon>Pseudonocardiaceae</taxon>
        <taxon>Pseudonocardia</taxon>
    </lineage>
</organism>
<reference evidence="1 2" key="1">
    <citation type="submission" date="2020-05" db="EMBL/GenBank/DDBJ databases">
        <authorList>
            <person name="Mo P."/>
        </authorList>
    </citation>
    <scope>NUCLEOTIDE SEQUENCE [LARGE SCALE GENOMIC DNA]</scope>
    <source>
        <strain evidence="1 2">Gen01</strain>
    </source>
</reference>
<dbReference type="RefSeq" id="WP_172164102.1">
    <property type="nucleotide sequence ID" value="NZ_CP053564.1"/>
</dbReference>
<proteinExistence type="predicted"/>
<dbReference type="KEGG" id="pbro:HOP40_27815"/>
<dbReference type="EMBL" id="CP053564">
    <property type="protein sequence ID" value="QJY49098.1"/>
    <property type="molecule type" value="Genomic_DNA"/>
</dbReference>
<dbReference type="AlphaFoldDB" id="A0A6M6JM98"/>
<sequence length="195" mass="21306">MTVEASSCVAFPATEPPFPDALAVAERIEAGVFRATYGESAEDLGSYYAEHLPQTQIVLVHDGGWAGMMRLGLPGPRTSLSLEDAVAPPFEADVEADLAGGEPVVLLDVLTAAVRSRFRNRRIFERMLDAAARVAAEHGCTHLVAMADRRVLVYLRRRRLRYTLHTGLHDYYGSPATGFVSVETGELHRWLGQAA</sequence>
<dbReference type="SUPFAM" id="SSF55729">
    <property type="entry name" value="Acyl-CoA N-acyltransferases (Nat)"/>
    <property type="match status" value="1"/>
</dbReference>
<evidence type="ECO:0008006" key="3">
    <source>
        <dbReference type="Google" id="ProtNLM"/>
    </source>
</evidence>
<protein>
    <recommendedName>
        <fullName evidence="3">N-acetyltransferase domain-containing protein</fullName>
    </recommendedName>
</protein>
<accession>A0A6M6JM98</accession>
<dbReference type="InterPro" id="IPR016181">
    <property type="entry name" value="Acyl_CoA_acyltransferase"/>
</dbReference>
<dbReference type="Proteomes" id="UP000505377">
    <property type="component" value="Chromosome"/>
</dbReference>
<gene>
    <name evidence="1" type="ORF">HOP40_27815</name>
</gene>
<evidence type="ECO:0000313" key="1">
    <source>
        <dbReference type="EMBL" id="QJY49098.1"/>
    </source>
</evidence>
<keyword evidence="2" id="KW-1185">Reference proteome</keyword>